<sequence>MRLDYFLYIFILVYGKSREIKDNYGYCAAHRLTFQRIVFFDSSERVEGEGRGGSLPTSTFVGIEREVHRLIESFFYHQTNLSEFLEEHRDRLPSYTTKVINIECFALSSCDGRASGRFDE</sequence>
<dbReference type="EMBL" id="KQ982691">
    <property type="protein sequence ID" value="KYQ52121.1"/>
    <property type="molecule type" value="Genomic_DNA"/>
</dbReference>
<keyword evidence="2" id="KW-1185">Reference proteome</keyword>
<gene>
    <name evidence="1" type="ORF">ALC60_08735</name>
</gene>
<accession>A0A151WWS5</accession>
<evidence type="ECO:0000313" key="2">
    <source>
        <dbReference type="Proteomes" id="UP000075809"/>
    </source>
</evidence>
<dbReference type="AlphaFoldDB" id="A0A151WWS5"/>
<evidence type="ECO:0000313" key="1">
    <source>
        <dbReference type="EMBL" id="KYQ52121.1"/>
    </source>
</evidence>
<organism evidence="1 2">
    <name type="scientific">Mycetomoellerius zeteki</name>
    <dbReference type="NCBI Taxonomy" id="64791"/>
    <lineage>
        <taxon>Eukaryota</taxon>
        <taxon>Metazoa</taxon>
        <taxon>Ecdysozoa</taxon>
        <taxon>Arthropoda</taxon>
        <taxon>Hexapoda</taxon>
        <taxon>Insecta</taxon>
        <taxon>Pterygota</taxon>
        <taxon>Neoptera</taxon>
        <taxon>Endopterygota</taxon>
        <taxon>Hymenoptera</taxon>
        <taxon>Apocrita</taxon>
        <taxon>Aculeata</taxon>
        <taxon>Formicoidea</taxon>
        <taxon>Formicidae</taxon>
        <taxon>Myrmicinae</taxon>
        <taxon>Mycetomoellerius</taxon>
    </lineage>
</organism>
<reference evidence="1 2" key="1">
    <citation type="submission" date="2015-09" db="EMBL/GenBank/DDBJ databases">
        <title>Trachymyrmex zeteki WGS genome.</title>
        <authorList>
            <person name="Nygaard S."/>
            <person name="Hu H."/>
            <person name="Boomsma J."/>
            <person name="Zhang G."/>
        </authorList>
    </citation>
    <scope>NUCLEOTIDE SEQUENCE [LARGE SCALE GENOMIC DNA]</scope>
    <source>
        <strain evidence="1">Tzet28-1</strain>
        <tissue evidence="1">Whole body</tissue>
    </source>
</reference>
<name>A0A151WWS5_9HYME</name>
<proteinExistence type="predicted"/>
<dbReference type="Proteomes" id="UP000075809">
    <property type="component" value="Unassembled WGS sequence"/>
</dbReference>
<protein>
    <submittedName>
        <fullName evidence="1">Uncharacterized protein</fullName>
    </submittedName>
</protein>